<organism evidence="2 3">
    <name type="scientific">Ensete ventricosum</name>
    <name type="common">Abyssinian banana</name>
    <name type="synonym">Musa ensete</name>
    <dbReference type="NCBI Taxonomy" id="4639"/>
    <lineage>
        <taxon>Eukaryota</taxon>
        <taxon>Viridiplantae</taxon>
        <taxon>Streptophyta</taxon>
        <taxon>Embryophyta</taxon>
        <taxon>Tracheophyta</taxon>
        <taxon>Spermatophyta</taxon>
        <taxon>Magnoliopsida</taxon>
        <taxon>Liliopsida</taxon>
        <taxon>Zingiberales</taxon>
        <taxon>Musaceae</taxon>
        <taxon>Ensete</taxon>
    </lineage>
</organism>
<dbReference type="GO" id="GO:0031965">
    <property type="term" value="C:nuclear membrane"/>
    <property type="evidence" value="ECO:0007669"/>
    <property type="project" value="TreeGrafter"/>
</dbReference>
<gene>
    <name evidence="2" type="ORF">B296_00003102</name>
</gene>
<comment type="caution">
    <text evidence="2">The sequence shown here is derived from an EMBL/GenBank/DDBJ whole genome shotgun (WGS) entry which is preliminary data.</text>
</comment>
<dbReference type="PANTHER" id="PTHR22593:SF8">
    <property type="entry name" value="FHA DOMAIN-CONTAINING PROTEIN PS1"/>
    <property type="match status" value="1"/>
</dbReference>
<sequence length="270" mass="29877">MGAVLHKAEARKIWNVVVDADCFLDEESRRSLQLLEGLKGTHFIVPRLGMLAPFLPCSNITSLSSSRSSVAPYFSVIRELDCLKRRESLFGGSTKSLASKALQWIEQCMVKTNWWIHVQSSAETLTVAPTPPVSPRTLSLPEIDSPSAEDHILDCALLFKKAKRDGRLVLLSNSITLKIKAMAEASTGLPCETPKEFRESLVSPISKRFLWGNSSPRGSTWCCSDDVGMFDKCFHHRHPPVRTVGRAAEAVKGLKLILLHGSQYAQMSSK</sequence>
<accession>A0A427A626</accession>
<protein>
    <recommendedName>
        <fullName evidence="1">PIN domain-containing protein</fullName>
    </recommendedName>
</protein>
<dbReference type="EMBL" id="AMZH03003659">
    <property type="protein sequence ID" value="RRT71608.1"/>
    <property type="molecule type" value="Genomic_DNA"/>
</dbReference>
<dbReference type="AlphaFoldDB" id="A0A427A626"/>
<dbReference type="PANTHER" id="PTHR22593">
    <property type="entry name" value="TRANSMEMBRANE PROTEIN 18"/>
    <property type="match status" value="1"/>
</dbReference>
<evidence type="ECO:0000313" key="3">
    <source>
        <dbReference type="Proteomes" id="UP000287651"/>
    </source>
</evidence>
<evidence type="ECO:0000259" key="1">
    <source>
        <dbReference type="Pfam" id="PF13638"/>
    </source>
</evidence>
<dbReference type="CDD" id="cd09880">
    <property type="entry name" value="PIN_Smg5-6-like"/>
    <property type="match status" value="1"/>
</dbReference>
<dbReference type="Gene3D" id="3.40.50.1010">
    <property type="entry name" value="5'-nuclease"/>
    <property type="match status" value="1"/>
</dbReference>
<dbReference type="Proteomes" id="UP000287651">
    <property type="component" value="Unassembled WGS sequence"/>
</dbReference>
<feature type="domain" description="PIN" evidence="1">
    <location>
        <begin position="75"/>
        <end position="184"/>
    </location>
</feature>
<dbReference type="InterPro" id="IPR002716">
    <property type="entry name" value="PIN_dom"/>
</dbReference>
<proteinExistence type="predicted"/>
<reference evidence="2 3" key="1">
    <citation type="journal article" date="2014" name="Agronomy (Basel)">
        <title>A Draft Genome Sequence for Ensete ventricosum, the Drought-Tolerant Tree Against Hunger.</title>
        <authorList>
            <person name="Harrison J."/>
            <person name="Moore K.A."/>
            <person name="Paszkiewicz K."/>
            <person name="Jones T."/>
            <person name="Grant M."/>
            <person name="Ambacheew D."/>
            <person name="Muzemil S."/>
            <person name="Studholme D.J."/>
        </authorList>
    </citation>
    <scope>NUCLEOTIDE SEQUENCE [LARGE SCALE GENOMIC DNA]</scope>
</reference>
<evidence type="ECO:0000313" key="2">
    <source>
        <dbReference type="EMBL" id="RRT71608.1"/>
    </source>
</evidence>
<name>A0A427A626_ENSVE</name>
<dbReference type="Pfam" id="PF13638">
    <property type="entry name" value="PIN_4"/>
    <property type="match status" value="1"/>
</dbReference>